<proteinExistence type="predicted"/>
<dbReference type="InterPro" id="IPR012332">
    <property type="entry name" value="Autotransporter_pectin_lyase_C"/>
</dbReference>
<evidence type="ECO:0000313" key="4">
    <source>
        <dbReference type="Proteomes" id="UP000051521"/>
    </source>
</evidence>
<dbReference type="InterPro" id="IPR011050">
    <property type="entry name" value="Pectin_lyase_fold/virulence"/>
</dbReference>
<dbReference type="Gene3D" id="2.160.20.20">
    <property type="match status" value="1"/>
</dbReference>
<comment type="caution">
    <text evidence="1">The sequence shown here is derived from an EMBL/GenBank/DDBJ whole genome shotgun (WGS) entry which is preliminary data.</text>
</comment>
<evidence type="ECO:0000313" key="1">
    <source>
        <dbReference type="EMBL" id="CCI86913.1"/>
    </source>
</evidence>
<organism evidence="1 3">
    <name type="scientific">Lactobacillus gigeriorum DSM 23908 = CRBIP 24.85</name>
    <dbReference type="NCBI Taxonomy" id="1423751"/>
    <lineage>
        <taxon>Bacteria</taxon>
        <taxon>Bacillati</taxon>
        <taxon>Bacillota</taxon>
        <taxon>Bacilli</taxon>
        <taxon>Lactobacillales</taxon>
        <taxon>Lactobacillaceae</taxon>
        <taxon>Lactobacillus</taxon>
    </lineage>
</organism>
<reference evidence="2 4" key="2">
    <citation type="journal article" date="2015" name="Genome Announc.">
        <title>Expanding the biotechnology potential of lactobacilli through comparative genomics of 213 strains and associated genera.</title>
        <authorList>
            <person name="Sun Z."/>
            <person name="Harris H.M."/>
            <person name="McCann A."/>
            <person name="Guo C."/>
            <person name="Argimon S."/>
            <person name="Zhang W."/>
            <person name="Yang X."/>
            <person name="Jeffery I.B."/>
            <person name="Cooney J.C."/>
            <person name="Kagawa T.F."/>
            <person name="Liu W."/>
            <person name="Song Y."/>
            <person name="Salvetti E."/>
            <person name="Wrobel A."/>
            <person name="Rasinkangas P."/>
            <person name="Parkhill J."/>
            <person name="Rea M.C."/>
            <person name="O'Sullivan O."/>
            <person name="Ritari J."/>
            <person name="Douillard F.P."/>
            <person name="Paul Ross R."/>
            <person name="Yang R."/>
            <person name="Briner A.E."/>
            <person name="Felis G.E."/>
            <person name="de Vos W.M."/>
            <person name="Barrangou R."/>
            <person name="Klaenhammer T.R."/>
            <person name="Caufield P.W."/>
            <person name="Cui Y."/>
            <person name="Zhang H."/>
            <person name="O'Toole P.W."/>
        </authorList>
    </citation>
    <scope>NUCLEOTIDE SEQUENCE [LARGE SCALE GENOMIC DNA]</scope>
    <source>
        <strain evidence="2 4">DSM 23908</strain>
    </source>
</reference>
<evidence type="ECO:0000313" key="2">
    <source>
        <dbReference type="EMBL" id="KRN10213.1"/>
    </source>
</evidence>
<dbReference type="Proteomes" id="UP000051521">
    <property type="component" value="Unassembled WGS sequence"/>
</dbReference>
<protein>
    <submittedName>
        <fullName evidence="1">Conserved protein</fullName>
    </submittedName>
</protein>
<dbReference type="STRING" id="1423751.FC38_GL001185"/>
<dbReference type="Proteomes" id="UP000009326">
    <property type="component" value="Unassembled WGS sequence"/>
</dbReference>
<reference evidence="1 3" key="1">
    <citation type="submission" date="2012-06" db="EMBL/GenBank/DDBJ databases">
        <title>Draft genome sequence of Lactobacillus gigeriorum CRBIP 24.85T, isolated from chicken crop.</title>
        <authorList>
            <person name="Cousin S."/>
            <person name="Ma L."/>
            <person name="Creno S."/>
            <person name="Clermont D."/>
            <person name="Loux V."/>
            <person name="Bizet C."/>
            <person name="Bouchier C."/>
        </authorList>
    </citation>
    <scope>NUCLEOTIDE SEQUENCE [LARGE SCALE GENOMIC DNA]</scope>
    <source>
        <strain evidence="3">CRBIP 24.85T</strain>
        <strain evidence="1">Type strain: CRBIP 24.85</strain>
    </source>
</reference>
<evidence type="ECO:0000313" key="3">
    <source>
        <dbReference type="Proteomes" id="UP000009326"/>
    </source>
</evidence>
<dbReference type="EMBL" id="CAKC01000041">
    <property type="protein sequence ID" value="CCI86913.1"/>
    <property type="molecule type" value="Genomic_DNA"/>
</dbReference>
<sequence length="241" mass="25802">MEGYNLISLENSNLKSTNNKISGSDPIKNGVIIYQSMSGDAETSVIKGAVFQAKDSTLSTNISSGAMFYLTNTTGRIVLSNTNLNFDSDRIDLLNVSGNNSNNWGIKGKNGATLDFTATKQSLKGDIVVDSISRLNYYLLNGSTYTGKMKIIANKYATSSTKTKAPLTVNIDKSSKWIVTGNSTITNLNLANGGKIVDSDGNTVTIIANGKTVQKGSSKYTVTVTGEYSIQVTTTKNNKFK</sequence>
<dbReference type="PATRIC" id="fig|1423751.3.peg.1224"/>
<dbReference type="SUPFAM" id="SSF51126">
    <property type="entry name" value="Pectin lyase-like"/>
    <property type="match status" value="1"/>
</dbReference>
<dbReference type="RefSeq" id="WP_008472992.1">
    <property type="nucleotide sequence ID" value="NZ_AYZO01000033.1"/>
</dbReference>
<dbReference type="AlphaFoldDB" id="I7LFR9"/>
<dbReference type="EMBL" id="AYZO01000033">
    <property type="protein sequence ID" value="KRN10213.1"/>
    <property type="molecule type" value="Genomic_DNA"/>
</dbReference>
<name>I7LFR9_9LACO</name>
<keyword evidence="4" id="KW-1185">Reference proteome</keyword>
<gene>
    <name evidence="1" type="ORF">BN52_10060</name>
    <name evidence="2" type="ORF">FC38_GL001185</name>
</gene>
<accession>I7LFR9</accession>